<keyword evidence="4" id="KW-0560">Oxidoreductase</keyword>
<dbReference type="PANTHER" id="PTHR24302:SF15">
    <property type="entry name" value="FATTY-ACID PEROXYGENASE"/>
    <property type="match status" value="1"/>
</dbReference>
<dbReference type="Gene3D" id="1.10.630.10">
    <property type="entry name" value="Cytochrome P450"/>
    <property type="match status" value="1"/>
</dbReference>
<dbReference type="GO" id="GO:0005506">
    <property type="term" value="F:iron ion binding"/>
    <property type="evidence" value="ECO:0007669"/>
    <property type="project" value="InterPro"/>
</dbReference>
<evidence type="ECO:0000313" key="7">
    <source>
        <dbReference type="EMBL" id="JAU00472.1"/>
    </source>
</evidence>
<keyword evidence="5" id="KW-0408">Iron</keyword>
<dbReference type="InterPro" id="IPR036396">
    <property type="entry name" value="Cyt_P450_sf"/>
</dbReference>
<accession>A0A1E1XNB9</accession>
<dbReference type="PANTHER" id="PTHR24302">
    <property type="entry name" value="CYTOCHROME P450 FAMILY 3"/>
    <property type="match status" value="1"/>
</dbReference>
<comment type="similarity">
    <text evidence="1">Belongs to the cytochrome P450 family.</text>
</comment>
<dbReference type="SUPFAM" id="SSF48264">
    <property type="entry name" value="Cytochrome P450"/>
    <property type="match status" value="1"/>
</dbReference>
<keyword evidence="6" id="KW-0503">Monooxygenase</keyword>
<dbReference type="AlphaFoldDB" id="A0A1E1XNB9"/>
<evidence type="ECO:0000256" key="4">
    <source>
        <dbReference type="ARBA" id="ARBA00023002"/>
    </source>
</evidence>
<keyword evidence="2" id="KW-0349">Heme</keyword>
<evidence type="ECO:0000256" key="2">
    <source>
        <dbReference type="ARBA" id="ARBA00022617"/>
    </source>
</evidence>
<reference evidence="7" key="2">
    <citation type="journal article" date="2017" name="Front. Cell. Infect. Microbiol.">
        <title>Analysis of the Salivary Gland Transcriptome of Unfed and Partially Fed Amblyomma sculptum Ticks and Descriptive Proteome of the Saliva.</title>
        <authorList>
            <person name="Esteves E."/>
            <person name="Maruyama S.R."/>
            <person name="Kawahara R."/>
            <person name="Fujita A."/>
            <person name="Martins L.A."/>
            <person name="Righi A.A."/>
            <person name="Costa F.B."/>
            <person name="Palmisano G."/>
            <person name="Labruna M.B."/>
            <person name="Sa-Nunes A."/>
            <person name="Ribeiro J.M.C."/>
            <person name="Fogaca A.C."/>
        </authorList>
    </citation>
    <scope>NUCLEOTIDE SEQUENCE</scope>
</reference>
<dbReference type="Pfam" id="PF00067">
    <property type="entry name" value="p450"/>
    <property type="match status" value="1"/>
</dbReference>
<evidence type="ECO:0000256" key="5">
    <source>
        <dbReference type="ARBA" id="ARBA00023004"/>
    </source>
</evidence>
<protein>
    <submittedName>
        <fullName evidence="7">Putative cytochrome</fullName>
    </submittedName>
</protein>
<dbReference type="PRINTS" id="PR00463">
    <property type="entry name" value="EP450I"/>
</dbReference>
<organism evidence="7">
    <name type="scientific">Amblyomma sculptum</name>
    <name type="common">Tick</name>
    <dbReference type="NCBI Taxonomy" id="1581419"/>
    <lineage>
        <taxon>Eukaryota</taxon>
        <taxon>Metazoa</taxon>
        <taxon>Ecdysozoa</taxon>
        <taxon>Arthropoda</taxon>
        <taxon>Chelicerata</taxon>
        <taxon>Arachnida</taxon>
        <taxon>Acari</taxon>
        <taxon>Parasitiformes</taxon>
        <taxon>Ixodida</taxon>
        <taxon>Ixodoidea</taxon>
        <taxon>Ixodidae</taxon>
        <taxon>Amblyomminae</taxon>
        <taxon>Amblyomma</taxon>
    </lineage>
</organism>
<dbReference type="EMBL" id="GFAA01002963">
    <property type="protein sequence ID" value="JAU00472.1"/>
    <property type="molecule type" value="mRNA"/>
</dbReference>
<proteinExistence type="evidence at transcript level"/>
<evidence type="ECO:0000256" key="1">
    <source>
        <dbReference type="ARBA" id="ARBA00010617"/>
    </source>
</evidence>
<dbReference type="GO" id="GO:0020037">
    <property type="term" value="F:heme binding"/>
    <property type="evidence" value="ECO:0007669"/>
    <property type="project" value="InterPro"/>
</dbReference>
<name>A0A1E1XNB9_AMBSC</name>
<dbReference type="InterPro" id="IPR050705">
    <property type="entry name" value="Cytochrome_P450_3A"/>
</dbReference>
<dbReference type="GO" id="GO:0008395">
    <property type="term" value="F:steroid hydroxylase activity"/>
    <property type="evidence" value="ECO:0007669"/>
    <property type="project" value="TreeGrafter"/>
</dbReference>
<reference evidence="7" key="1">
    <citation type="submission" date="2016-09" db="EMBL/GenBank/DDBJ databases">
        <authorList>
            <person name="Capua I."/>
            <person name="De Benedictis P."/>
            <person name="Joannis T."/>
            <person name="Lombin L.H."/>
            <person name="Cattoli G."/>
        </authorList>
    </citation>
    <scope>NUCLEOTIDE SEQUENCE</scope>
</reference>
<sequence length="384" mass="43919">MLMTAALVIFIVTPLVALLLWRWHHFSYFKRIGIPGPKPSIIWGNIREYHSMAHYKIVEKWFQQYGDIFGFFNGDVPFVVLKDLDFIEYICVRNFQNFTDRGVLMTLEENHPILGRALKHERSPRWKRIRSSLAQGFSGAKLKQIIPQLEEEVTQFIAYLEKDANTGEVNLQVKYEELTMNYVARSLFGISERFLGKHDHPLVTTAKAAFRGVTKGPFHMIAQSTTMFQPFMKPFYWITFALGEFTFQALTDETARIVDLRRKDESARRPDMLQNLLEARYTEVEGGPHAANGENVTRKHRPLTAEEVAVNATIFFTAGFESLATSLCYVTFFLAKYQDVQEKVREEVLNAVSSSVSKAVSLDALATSSKNIPLRGTSYSLYDA</sequence>
<dbReference type="InterPro" id="IPR002401">
    <property type="entry name" value="Cyt_P450_E_grp-I"/>
</dbReference>
<dbReference type="InterPro" id="IPR001128">
    <property type="entry name" value="Cyt_P450"/>
</dbReference>
<keyword evidence="3" id="KW-0479">Metal-binding</keyword>
<evidence type="ECO:0000256" key="6">
    <source>
        <dbReference type="ARBA" id="ARBA00023033"/>
    </source>
</evidence>
<evidence type="ECO:0000256" key="3">
    <source>
        <dbReference type="ARBA" id="ARBA00022723"/>
    </source>
</evidence>
<dbReference type="GO" id="GO:0016705">
    <property type="term" value="F:oxidoreductase activity, acting on paired donors, with incorporation or reduction of molecular oxygen"/>
    <property type="evidence" value="ECO:0007669"/>
    <property type="project" value="InterPro"/>
</dbReference>